<dbReference type="Pfam" id="PF06295">
    <property type="entry name" value="ZapG-like"/>
    <property type="match status" value="1"/>
</dbReference>
<evidence type="ECO:0000256" key="8">
    <source>
        <dbReference type="ARBA" id="ARBA00023136"/>
    </source>
</evidence>
<keyword evidence="9" id="KW-0131">Cell cycle</keyword>
<dbReference type="STRING" id="158627.BW687_02390"/>
<evidence type="ECO:0000313" key="15">
    <source>
        <dbReference type="EMBL" id="HEF25506.1"/>
    </source>
</evidence>
<reference evidence="15" key="3">
    <citation type="journal article" date="2020" name="mSystems">
        <title>Genome- and Community-Level Interaction Insights into Carbon Utilization and Element Cycling Functions of Hydrothermarchaeota in Hydrothermal Sediment.</title>
        <authorList>
            <person name="Zhou Z."/>
            <person name="Liu Y."/>
            <person name="Xu W."/>
            <person name="Pan J."/>
            <person name="Luo Z.H."/>
            <person name="Li M."/>
        </authorList>
    </citation>
    <scope>NUCLEOTIDE SEQUENCE [LARGE SCALE GENOMIC DNA]</scope>
    <source>
        <strain evidence="15">SpSt-200</strain>
    </source>
</reference>
<reference evidence="17 19" key="2">
    <citation type="submission" date="2016-10" db="EMBL/GenBank/DDBJ databases">
        <authorList>
            <person name="de Groot N.N."/>
        </authorList>
    </citation>
    <scope>NUCLEOTIDE SEQUENCE [LARGE SCALE GENOMIC DNA]</scope>
    <source>
        <strain evidence="17 19">DSM 11363</strain>
    </source>
</reference>
<feature type="compositionally biased region" description="Basic and acidic residues" evidence="13">
    <location>
        <begin position="104"/>
        <end position="114"/>
    </location>
</feature>
<keyword evidence="3" id="KW-0997">Cell inner membrane</keyword>
<evidence type="ECO:0000313" key="17">
    <source>
        <dbReference type="EMBL" id="SES80381.1"/>
    </source>
</evidence>
<evidence type="ECO:0000256" key="1">
    <source>
        <dbReference type="ARBA" id="ARBA00004377"/>
    </source>
</evidence>
<dbReference type="PANTHER" id="PTHR39579">
    <property type="entry name" value="INNER MEMBRANE PROTEIN YHCB"/>
    <property type="match status" value="1"/>
</dbReference>
<keyword evidence="5 14" id="KW-0812">Transmembrane</keyword>
<evidence type="ECO:0000256" key="6">
    <source>
        <dbReference type="ARBA" id="ARBA00022960"/>
    </source>
</evidence>
<dbReference type="Proteomes" id="UP000095143">
    <property type="component" value="Unassembled WGS sequence"/>
</dbReference>
<name>A0A1C2D8W9_9PSED</name>
<evidence type="ECO:0000256" key="9">
    <source>
        <dbReference type="ARBA" id="ARBA00023306"/>
    </source>
</evidence>
<feature type="region of interest" description="Disordered" evidence="13">
    <location>
        <begin position="101"/>
        <end position="145"/>
    </location>
</feature>
<evidence type="ECO:0000256" key="2">
    <source>
        <dbReference type="ARBA" id="ARBA00022475"/>
    </source>
</evidence>
<dbReference type="OrthoDB" id="7068713at2"/>
<evidence type="ECO:0000256" key="7">
    <source>
        <dbReference type="ARBA" id="ARBA00022989"/>
    </source>
</evidence>
<dbReference type="RefSeq" id="WP_065992106.1">
    <property type="nucleotide sequence ID" value="NZ_FOHW01000002.1"/>
</dbReference>
<dbReference type="EMBL" id="FOHW01000002">
    <property type="protein sequence ID" value="SES80381.1"/>
    <property type="molecule type" value="Genomic_DNA"/>
</dbReference>
<dbReference type="GO" id="GO:0051301">
    <property type="term" value="P:cell division"/>
    <property type="evidence" value="ECO:0007669"/>
    <property type="project" value="UniProtKB-KW"/>
</dbReference>
<evidence type="ECO:0000313" key="18">
    <source>
        <dbReference type="Proteomes" id="UP000095143"/>
    </source>
</evidence>
<evidence type="ECO:0000256" key="13">
    <source>
        <dbReference type="SAM" id="MobiDB-lite"/>
    </source>
</evidence>
<keyword evidence="2" id="KW-1003">Cell membrane</keyword>
<sequence length="145" mass="16272">MDYSLLVWLLPTIALVVGVIIGFFVARALPNAVPNGTQRQLDDVQERFDTYQNEVITHFNSTANLVQKLSQSYHDVQEHLAEGANRLATDDITRQRLLAALHPDALHPHRDRLTPPRTAAEPPKDYAPKSPDSPGMLDEHYGLKK</sequence>
<evidence type="ECO:0000256" key="10">
    <source>
        <dbReference type="ARBA" id="ARBA00035657"/>
    </source>
</evidence>
<evidence type="ECO:0000256" key="14">
    <source>
        <dbReference type="SAM" id="Phobius"/>
    </source>
</evidence>
<keyword evidence="6" id="KW-0133">Cell shape</keyword>
<dbReference type="PIRSF" id="PIRSF006318">
    <property type="entry name" value="YhcB"/>
    <property type="match status" value="1"/>
</dbReference>
<reference evidence="16 18" key="1">
    <citation type="submission" date="2016-08" db="EMBL/GenBank/DDBJ databases">
        <title>Whole genome sequence of Pseudomonas graminis strain UASWS1507, a potential biological control agent for agriculture.</title>
        <authorList>
            <person name="Crovadore J."/>
            <person name="Calmin G."/>
            <person name="Chablais R."/>
            <person name="Cochard B."/>
            <person name="Lefort F."/>
        </authorList>
    </citation>
    <scope>NUCLEOTIDE SEQUENCE [LARGE SCALE GENOMIC DNA]</scope>
    <source>
        <strain evidence="16 18">UASWS1507</strain>
    </source>
</reference>
<dbReference type="GO" id="GO:0008360">
    <property type="term" value="P:regulation of cell shape"/>
    <property type="evidence" value="ECO:0007669"/>
    <property type="project" value="UniProtKB-KW"/>
</dbReference>
<evidence type="ECO:0000256" key="5">
    <source>
        <dbReference type="ARBA" id="ARBA00022692"/>
    </source>
</evidence>
<evidence type="ECO:0000313" key="16">
    <source>
        <dbReference type="EMBL" id="OCX11123.1"/>
    </source>
</evidence>
<proteinExistence type="inferred from homology"/>
<dbReference type="EMBL" id="MDEN01000069">
    <property type="protein sequence ID" value="OCX11123.1"/>
    <property type="molecule type" value="Genomic_DNA"/>
</dbReference>
<evidence type="ECO:0000256" key="3">
    <source>
        <dbReference type="ARBA" id="ARBA00022519"/>
    </source>
</evidence>
<dbReference type="AlphaFoldDB" id="A0A1C2D8W9"/>
<protein>
    <recommendedName>
        <fullName evidence="11">Z-ring associated protein G</fullName>
    </recommendedName>
    <alternativeName>
        <fullName evidence="12">Cell division protein ZapG</fullName>
    </alternativeName>
</protein>
<dbReference type="GO" id="GO:0005886">
    <property type="term" value="C:plasma membrane"/>
    <property type="evidence" value="ECO:0007669"/>
    <property type="project" value="UniProtKB-SubCell"/>
</dbReference>
<dbReference type="InterPro" id="IPR009386">
    <property type="entry name" value="ZapG-like"/>
</dbReference>
<keyword evidence="4" id="KW-0132">Cell division</keyword>
<evidence type="ECO:0000313" key="19">
    <source>
        <dbReference type="Proteomes" id="UP000182332"/>
    </source>
</evidence>
<keyword evidence="7 14" id="KW-1133">Transmembrane helix</keyword>
<evidence type="ECO:0000256" key="11">
    <source>
        <dbReference type="ARBA" id="ARBA00035703"/>
    </source>
</evidence>
<gene>
    <name evidence="16" type="ORF">BBI10_23215</name>
    <name evidence="15" type="ORF">ENP23_07000</name>
    <name evidence="17" type="ORF">SAMN05216197_102215</name>
</gene>
<keyword evidence="8 14" id="KW-0472">Membrane</keyword>
<comment type="similarity">
    <text evidence="10">Belongs to the ZapG family.</text>
</comment>
<accession>A0A1C2D8W9</accession>
<dbReference type="PANTHER" id="PTHR39579:SF1">
    <property type="entry name" value="INNER MEMBRANE PROTEIN YHCB"/>
    <property type="match status" value="1"/>
</dbReference>
<feature type="transmembrane region" description="Helical" evidence="14">
    <location>
        <begin position="6"/>
        <end position="29"/>
    </location>
</feature>
<comment type="subcellular location">
    <subcellularLocation>
        <location evidence="1">Cell inner membrane</location>
        <topology evidence="1">Single-pass membrane protein</topology>
    </subcellularLocation>
</comment>
<evidence type="ECO:0000256" key="4">
    <source>
        <dbReference type="ARBA" id="ARBA00022618"/>
    </source>
</evidence>
<evidence type="ECO:0000256" key="12">
    <source>
        <dbReference type="ARBA" id="ARBA00035727"/>
    </source>
</evidence>
<dbReference type="EMBL" id="DSIN01000017">
    <property type="protein sequence ID" value="HEF25506.1"/>
    <property type="molecule type" value="Genomic_DNA"/>
</dbReference>
<dbReference type="Proteomes" id="UP000182332">
    <property type="component" value="Unassembled WGS sequence"/>
</dbReference>
<organism evidence="16 18">
    <name type="scientific">Pseudomonas graminis</name>
    <dbReference type="NCBI Taxonomy" id="158627"/>
    <lineage>
        <taxon>Bacteria</taxon>
        <taxon>Pseudomonadati</taxon>
        <taxon>Pseudomonadota</taxon>
        <taxon>Gammaproteobacteria</taxon>
        <taxon>Pseudomonadales</taxon>
        <taxon>Pseudomonadaceae</taxon>
        <taxon>Pseudomonas</taxon>
    </lineage>
</organism>